<dbReference type="EMBL" id="OBDZ01000026">
    <property type="protein sequence ID" value="SNY40111.1"/>
    <property type="molecule type" value="Genomic_DNA"/>
</dbReference>
<keyword evidence="2" id="KW-1185">Reference proteome</keyword>
<dbReference type="Proteomes" id="UP000219573">
    <property type="component" value="Unassembled WGS sequence"/>
</dbReference>
<proteinExistence type="predicted"/>
<sequence length="68" mass="8061">MNIFKKVAKGLQIEANANRPRLMLSYRSSKAQFKDWNTERVTNEGFKVSTYVYSCVYRIMKVVLVYYL</sequence>
<gene>
    <name evidence="1" type="ORF">SAMN06265827_12644</name>
</gene>
<evidence type="ECO:0000313" key="1">
    <source>
        <dbReference type="EMBL" id="SNY40111.1"/>
    </source>
</evidence>
<evidence type="ECO:0000313" key="2">
    <source>
        <dbReference type="Proteomes" id="UP000219573"/>
    </source>
</evidence>
<dbReference type="AlphaFoldDB" id="A0A285HZJ2"/>
<dbReference type="OrthoDB" id="9923866at2"/>
<dbReference type="RefSeq" id="WP_097018954.1">
    <property type="nucleotide sequence ID" value="NZ_OBDZ01000026.1"/>
</dbReference>
<accession>A0A285HZJ2</accession>
<name>A0A285HZJ2_9FIRM</name>
<reference evidence="2" key="1">
    <citation type="submission" date="2017-09" db="EMBL/GenBank/DDBJ databases">
        <authorList>
            <person name="Varghese N."/>
            <person name="Submissions S."/>
        </authorList>
    </citation>
    <scope>NUCLEOTIDE SEQUENCE [LARGE SCALE GENOMIC DNA]</scope>
    <source>
        <strain evidence="2">MSL47</strain>
    </source>
</reference>
<protein>
    <submittedName>
        <fullName evidence="1">Uncharacterized protein</fullName>
    </submittedName>
</protein>
<organism evidence="1 2">
    <name type="scientific">Orenia metallireducens</name>
    <dbReference type="NCBI Taxonomy" id="1413210"/>
    <lineage>
        <taxon>Bacteria</taxon>
        <taxon>Bacillati</taxon>
        <taxon>Bacillota</taxon>
        <taxon>Clostridia</taxon>
        <taxon>Halanaerobiales</taxon>
        <taxon>Halobacteroidaceae</taxon>
        <taxon>Orenia</taxon>
    </lineage>
</organism>
<dbReference type="STRING" id="1413210.U472_09440"/>